<dbReference type="Proteomes" id="UP000596004">
    <property type="component" value="Chromosome"/>
</dbReference>
<dbReference type="SUPFAM" id="SSF143011">
    <property type="entry name" value="RelE-like"/>
    <property type="match status" value="1"/>
</dbReference>
<evidence type="ECO:0000256" key="1">
    <source>
        <dbReference type="ARBA" id="ARBA00022649"/>
    </source>
</evidence>
<evidence type="ECO:0000313" key="2">
    <source>
        <dbReference type="EMBL" id="QQR92192.1"/>
    </source>
</evidence>
<dbReference type="InterPro" id="IPR007712">
    <property type="entry name" value="RelE/ParE_toxin"/>
</dbReference>
<accession>A0A7T9DJ00</accession>
<dbReference type="InterPro" id="IPR035093">
    <property type="entry name" value="RelE/ParE_toxin_dom_sf"/>
</dbReference>
<gene>
    <name evidence="2" type="ORF">IPJ89_03455</name>
</gene>
<dbReference type="AlphaFoldDB" id="A0A7T9DJ00"/>
<dbReference type="Pfam" id="PF05016">
    <property type="entry name" value="ParE_toxin"/>
    <property type="match status" value="1"/>
</dbReference>
<keyword evidence="1" id="KW-1277">Toxin-antitoxin system</keyword>
<proteinExistence type="predicted"/>
<sequence>MPFILIWADEAKKDLKKLETHIAQRIFLKINDANATDSLLLEKMKGRTDYKYRVGDYRVFFSFKGNNTYLVVAIEKRENAYN</sequence>
<dbReference type="Gene3D" id="3.30.2310.20">
    <property type="entry name" value="RelE-like"/>
    <property type="match status" value="1"/>
</dbReference>
<name>A0A7T9DJ00_9ARCH</name>
<dbReference type="EMBL" id="CP064981">
    <property type="protein sequence ID" value="QQR92192.1"/>
    <property type="molecule type" value="Genomic_DNA"/>
</dbReference>
<reference evidence="2" key="1">
    <citation type="submission" date="2020-11" db="EMBL/GenBank/DDBJ databases">
        <title>Connecting structure to function with the recovery of over 1000 high-quality activated sludge metagenome-assembled genomes encoding full-length rRNA genes using long-read sequencing.</title>
        <authorList>
            <person name="Singleton C.M."/>
            <person name="Petriglieri F."/>
            <person name="Kristensen J.M."/>
            <person name="Kirkegaard R.H."/>
            <person name="Michaelsen T.Y."/>
            <person name="Andersen M.H."/>
            <person name="Karst S.M."/>
            <person name="Dueholm M.S."/>
            <person name="Nielsen P.H."/>
            <person name="Albertsen M."/>
        </authorList>
    </citation>
    <scope>NUCLEOTIDE SEQUENCE</scope>
    <source>
        <strain evidence="2">Fred_18-Q3-R57-64_BAT3C.431</strain>
    </source>
</reference>
<protein>
    <submittedName>
        <fullName evidence="2">Type II toxin-antitoxin system RelE/ParE family toxin</fullName>
    </submittedName>
</protein>
<organism evidence="2">
    <name type="scientific">Candidatus Iainarchaeum sp</name>
    <dbReference type="NCBI Taxonomy" id="3101447"/>
    <lineage>
        <taxon>Archaea</taxon>
        <taxon>Candidatus Iainarchaeota</taxon>
        <taxon>Candidatus Iainarchaeia</taxon>
        <taxon>Candidatus Iainarchaeales</taxon>
        <taxon>Candidatus Iainarchaeaceae</taxon>
        <taxon>Candidatus Iainarchaeum</taxon>
    </lineage>
</organism>